<dbReference type="InterPro" id="IPR011333">
    <property type="entry name" value="SKP1/BTB/POZ_sf"/>
</dbReference>
<dbReference type="Proteomes" id="UP000789739">
    <property type="component" value="Unassembled WGS sequence"/>
</dbReference>
<dbReference type="CDD" id="cd18186">
    <property type="entry name" value="BTB_POZ_ZBTB_KLHL-like"/>
    <property type="match status" value="1"/>
</dbReference>
<proteinExistence type="predicted"/>
<organism evidence="4 5">
    <name type="scientific">Paraglomus brasilianum</name>
    <dbReference type="NCBI Taxonomy" id="144538"/>
    <lineage>
        <taxon>Eukaryota</taxon>
        <taxon>Fungi</taxon>
        <taxon>Fungi incertae sedis</taxon>
        <taxon>Mucoromycota</taxon>
        <taxon>Glomeromycotina</taxon>
        <taxon>Glomeromycetes</taxon>
        <taxon>Paraglomerales</taxon>
        <taxon>Paraglomeraceae</taxon>
        <taxon>Paraglomus</taxon>
    </lineage>
</organism>
<dbReference type="PROSITE" id="PS51886">
    <property type="entry name" value="TLDC"/>
    <property type="match status" value="1"/>
</dbReference>
<dbReference type="InterPro" id="IPR006571">
    <property type="entry name" value="TLDc_dom"/>
</dbReference>
<gene>
    <name evidence="4" type="ORF">PBRASI_LOCUS3731</name>
</gene>
<dbReference type="InterPro" id="IPR000210">
    <property type="entry name" value="BTB/POZ_dom"/>
</dbReference>
<dbReference type="EMBL" id="CAJVPI010000348">
    <property type="protein sequence ID" value="CAG8523101.1"/>
    <property type="molecule type" value="Genomic_DNA"/>
</dbReference>
<feature type="compositionally biased region" description="Basic and acidic residues" evidence="1">
    <location>
        <begin position="354"/>
        <end position="394"/>
    </location>
</feature>
<evidence type="ECO:0000313" key="5">
    <source>
        <dbReference type="Proteomes" id="UP000789739"/>
    </source>
</evidence>
<protein>
    <submittedName>
        <fullName evidence="4">7312_t:CDS:1</fullName>
    </submittedName>
</protein>
<dbReference type="PANTHER" id="PTHR24410:SF23">
    <property type="entry name" value="BTB DOMAIN-CONTAINING PROTEIN-RELATED"/>
    <property type="match status" value="1"/>
</dbReference>
<dbReference type="Pfam" id="PF00651">
    <property type="entry name" value="BTB"/>
    <property type="match status" value="1"/>
</dbReference>
<feature type="domain" description="TLDc" evidence="3">
    <location>
        <begin position="288"/>
        <end position="503"/>
    </location>
</feature>
<dbReference type="Pfam" id="PF07707">
    <property type="entry name" value="BACK"/>
    <property type="match status" value="1"/>
</dbReference>
<dbReference type="InterPro" id="IPR011705">
    <property type="entry name" value="BACK"/>
</dbReference>
<evidence type="ECO:0000256" key="1">
    <source>
        <dbReference type="SAM" id="MobiDB-lite"/>
    </source>
</evidence>
<dbReference type="Gene3D" id="1.25.40.420">
    <property type="match status" value="1"/>
</dbReference>
<evidence type="ECO:0000259" key="2">
    <source>
        <dbReference type="PROSITE" id="PS50097"/>
    </source>
</evidence>
<dbReference type="InterPro" id="IPR051481">
    <property type="entry name" value="BTB-POZ/Galectin-3-binding"/>
</dbReference>
<dbReference type="SMART" id="SM00225">
    <property type="entry name" value="BTB"/>
    <property type="match status" value="1"/>
</dbReference>
<dbReference type="Pfam" id="PF07534">
    <property type="entry name" value="TLD"/>
    <property type="match status" value="1"/>
</dbReference>
<dbReference type="Gene3D" id="3.30.710.10">
    <property type="entry name" value="Potassium Channel Kv1.1, Chain A"/>
    <property type="match status" value="1"/>
</dbReference>
<evidence type="ECO:0000259" key="3">
    <source>
        <dbReference type="PROSITE" id="PS51886"/>
    </source>
</evidence>
<feature type="non-terminal residue" evidence="4">
    <location>
        <position position="505"/>
    </location>
</feature>
<dbReference type="PANTHER" id="PTHR24410">
    <property type="entry name" value="HL07962P-RELATED"/>
    <property type="match status" value="1"/>
</dbReference>
<comment type="caution">
    <text evidence="4">The sequence shown here is derived from an EMBL/GenBank/DDBJ whole genome shotgun (WGS) entry which is preliminary data.</text>
</comment>
<dbReference type="AlphaFoldDB" id="A0A9N9AAF3"/>
<feature type="region of interest" description="Disordered" evidence="1">
    <location>
        <begin position="350"/>
        <end position="401"/>
    </location>
</feature>
<dbReference type="PROSITE" id="PS50097">
    <property type="entry name" value="BTB"/>
    <property type="match status" value="1"/>
</dbReference>
<reference evidence="4" key="1">
    <citation type="submission" date="2021-06" db="EMBL/GenBank/DDBJ databases">
        <authorList>
            <person name="Kallberg Y."/>
            <person name="Tangrot J."/>
            <person name="Rosling A."/>
        </authorList>
    </citation>
    <scope>NUCLEOTIDE SEQUENCE</scope>
    <source>
        <strain evidence="4">BR232B</strain>
    </source>
</reference>
<evidence type="ECO:0000313" key="4">
    <source>
        <dbReference type="EMBL" id="CAG8523101.1"/>
    </source>
</evidence>
<dbReference type="SUPFAM" id="SSF54695">
    <property type="entry name" value="POZ domain"/>
    <property type="match status" value="1"/>
</dbReference>
<dbReference type="OrthoDB" id="25620at2759"/>
<name>A0A9N9AAF3_9GLOM</name>
<keyword evidence="5" id="KW-1185">Reference proteome</keyword>
<accession>A0A9N9AAF3</accession>
<sequence>LSDNFSRLLEWADDFNTIIQVGKQPEIKSFEAHSVVLRARSEYFRTALSSSWSRTQGGKYIFEKPNISPNVFEIIIKYIYSGTLSVKDYEGEDLFGLLVAADEMLLEELIYPVQEHIIRERTKWVKENLPRVLDVCMKRDWCDKLRDHCIRTLCAEPRWFFESDDFTSVEESTLLYILTCDNLCLEEGQIWDYLIKWAIANTQNIRNNVSEWSYRDFVAIRRTLNRSLPLIRYSQISLTHLQEKVKPYEKIFYKNPQVTELFRHLSEVPYQLPEHENLLVPSRPLDSNIISNSQASLIALWIAGKTLTEGMSLRGLMPMSYRFKLLYRGSRDGFSAKTFHSRCDNKGPTIVVVRIDEKRQDGKKQDGKKQDGKKQDGKKQDGKKQDDYNKKGPREVIGGYNPIGWSSPKQVEWRETSDSFIFSMGDGRDLRKANVERIPEDNTKEAIQLSEKLGPCFGFYDIKIIDEAHECKSNYGTAGFRYGKIRDKSGYFGVDDYEVFQVIKK</sequence>
<feature type="domain" description="BTB" evidence="2">
    <location>
        <begin position="15"/>
        <end position="88"/>
    </location>
</feature>